<proteinExistence type="predicted"/>
<comment type="caution">
    <text evidence="2">The sequence shown here is derived from an EMBL/GenBank/DDBJ whole genome shotgun (WGS) entry which is preliminary data.</text>
</comment>
<organism evidence="2 3">
    <name type="scientific">Streptomyces galbus</name>
    <dbReference type="NCBI Taxonomy" id="33898"/>
    <lineage>
        <taxon>Bacteria</taxon>
        <taxon>Bacillati</taxon>
        <taxon>Actinomycetota</taxon>
        <taxon>Actinomycetes</taxon>
        <taxon>Kitasatosporales</taxon>
        <taxon>Streptomycetaceae</taxon>
        <taxon>Streptomyces</taxon>
    </lineage>
</organism>
<evidence type="ECO:0000313" key="3">
    <source>
        <dbReference type="Proteomes" id="UP000308632"/>
    </source>
</evidence>
<dbReference type="EMBL" id="SZPR01000009">
    <property type="protein sequence ID" value="TKT10116.1"/>
    <property type="molecule type" value="Genomic_DNA"/>
</dbReference>
<reference evidence="2 3" key="1">
    <citation type="submission" date="2019-04" db="EMBL/GenBank/DDBJ databases">
        <title>Streptomyces lasaliensis sp.nov., an Actinomycete isolated from soil which produces the polyether antibiotic lasalocid.</title>
        <authorList>
            <person name="Erwin G."/>
            <person name="Haber C."/>
        </authorList>
    </citation>
    <scope>NUCLEOTIDE SEQUENCE [LARGE SCALE GENOMIC DNA]</scope>
    <source>
        <strain evidence="2 3">DSM 40089</strain>
    </source>
</reference>
<protein>
    <submittedName>
        <fullName evidence="2">Uncharacterized protein</fullName>
    </submittedName>
</protein>
<feature type="region of interest" description="Disordered" evidence="1">
    <location>
        <begin position="54"/>
        <end position="90"/>
    </location>
</feature>
<gene>
    <name evidence="2" type="ORF">E4U92_07710</name>
</gene>
<dbReference type="Proteomes" id="UP000308632">
    <property type="component" value="Unassembled WGS sequence"/>
</dbReference>
<sequence length="90" mass="9711">MAPPPMSGYSAPPGRPGHVAYGTGYVPYSRSTDIGHRTETDGHRTSGILRSRATVRRRAPVARGTTGGAGIRARAGGRKRRGHHNRPRRE</sequence>
<evidence type="ECO:0000256" key="1">
    <source>
        <dbReference type="SAM" id="MobiDB-lite"/>
    </source>
</evidence>
<feature type="compositionally biased region" description="Basic residues" evidence="1">
    <location>
        <begin position="75"/>
        <end position="90"/>
    </location>
</feature>
<name>A0A4U5X9B7_STRGB</name>
<accession>A0A4U5X9B7</accession>
<evidence type="ECO:0000313" key="2">
    <source>
        <dbReference type="EMBL" id="TKT10116.1"/>
    </source>
</evidence>
<dbReference type="AlphaFoldDB" id="A0A4U5X9B7"/>